<proteinExistence type="inferred from homology"/>
<dbReference type="STRING" id="135208.A0A4Y9ZUD9"/>
<evidence type="ECO:0000313" key="8">
    <source>
        <dbReference type="EMBL" id="TFY78215.1"/>
    </source>
</evidence>
<accession>A0A4Y9ZUD9</accession>
<reference evidence="8 9" key="1">
    <citation type="submission" date="2019-02" db="EMBL/GenBank/DDBJ databases">
        <title>Genome sequencing of the rare red list fungi Hericium alpestre (H. flagellum).</title>
        <authorList>
            <person name="Buettner E."/>
            <person name="Kellner H."/>
        </authorList>
    </citation>
    <scope>NUCLEOTIDE SEQUENCE [LARGE SCALE GENOMIC DNA]</scope>
    <source>
        <strain evidence="8 9">DSM 108284</strain>
    </source>
</reference>
<dbReference type="InterPro" id="IPR036259">
    <property type="entry name" value="MFS_trans_sf"/>
</dbReference>
<dbReference type="PANTHER" id="PTHR10332">
    <property type="entry name" value="EQUILIBRATIVE NUCLEOSIDE TRANSPORTER"/>
    <property type="match status" value="1"/>
</dbReference>
<feature type="transmembrane region" description="Helical" evidence="7">
    <location>
        <begin position="461"/>
        <end position="484"/>
    </location>
</feature>
<feature type="transmembrane region" description="Helical" evidence="7">
    <location>
        <begin position="103"/>
        <end position="123"/>
    </location>
</feature>
<keyword evidence="6 7" id="KW-0472">Membrane</keyword>
<feature type="transmembrane region" description="Helical" evidence="7">
    <location>
        <begin position="161"/>
        <end position="192"/>
    </location>
</feature>
<dbReference type="GO" id="GO:0034257">
    <property type="term" value="F:nicotinamide riboside transmembrane transporter activity"/>
    <property type="evidence" value="ECO:0007669"/>
    <property type="project" value="TreeGrafter"/>
</dbReference>
<dbReference type="PRINTS" id="PR01130">
    <property type="entry name" value="DERENTRNSPRT"/>
</dbReference>
<dbReference type="Pfam" id="PF01733">
    <property type="entry name" value="Nucleoside_tran"/>
    <property type="match status" value="1"/>
</dbReference>
<feature type="transmembrane region" description="Helical" evidence="7">
    <location>
        <begin position="135"/>
        <end position="155"/>
    </location>
</feature>
<evidence type="ECO:0000256" key="5">
    <source>
        <dbReference type="ARBA" id="ARBA00022989"/>
    </source>
</evidence>
<dbReference type="GO" id="GO:0005886">
    <property type="term" value="C:plasma membrane"/>
    <property type="evidence" value="ECO:0007669"/>
    <property type="project" value="TreeGrafter"/>
</dbReference>
<evidence type="ECO:0000256" key="2">
    <source>
        <dbReference type="ARBA" id="ARBA00007965"/>
    </source>
</evidence>
<evidence type="ECO:0000256" key="1">
    <source>
        <dbReference type="ARBA" id="ARBA00004141"/>
    </source>
</evidence>
<evidence type="ECO:0000256" key="4">
    <source>
        <dbReference type="ARBA" id="ARBA00022692"/>
    </source>
</evidence>
<keyword evidence="4 7" id="KW-0812">Transmembrane</keyword>
<feature type="transmembrane region" description="Helical" evidence="7">
    <location>
        <begin position="204"/>
        <end position="222"/>
    </location>
</feature>
<dbReference type="EMBL" id="SFCI01000727">
    <property type="protein sequence ID" value="TFY78215.1"/>
    <property type="molecule type" value="Genomic_DNA"/>
</dbReference>
<organism evidence="8 9">
    <name type="scientific">Hericium alpestre</name>
    <dbReference type="NCBI Taxonomy" id="135208"/>
    <lineage>
        <taxon>Eukaryota</taxon>
        <taxon>Fungi</taxon>
        <taxon>Dikarya</taxon>
        <taxon>Basidiomycota</taxon>
        <taxon>Agaricomycotina</taxon>
        <taxon>Agaricomycetes</taxon>
        <taxon>Russulales</taxon>
        <taxon>Hericiaceae</taxon>
        <taxon>Hericium</taxon>
    </lineage>
</organism>
<dbReference type="OrthoDB" id="10261753at2759"/>
<feature type="transmembrane region" description="Helical" evidence="7">
    <location>
        <begin position="67"/>
        <end position="91"/>
    </location>
</feature>
<evidence type="ECO:0008006" key="10">
    <source>
        <dbReference type="Google" id="ProtNLM"/>
    </source>
</evidence>
<dbReference type="GO" id="GO:0000329">
    <property type="term" value="C:fungal-type vacuole membrane"/>
    <property type="evidence" value="ECO:0007669"/>
    <property type="project" value="TreeGrafter"/>
</dbReference>
<feature type="transmembrane region" description="Helical" evidence="7">
    <location>
        <begin position="315"/>
        <end position="337"/>
    </location>
</feature>
<dbReference type="PANTHER" id="PTHR10332:SF88">
    <property type="entry name" value="EQUILIBRATIVE NUCLEOSIDE TRANSPORTER 1, ISOFORM A"/>
    <property type="match status" value="1"/>
</dbReference>
<evidence type="ECO:0000256" key="6">
    <source>
        <dbReference type="ARBA" id="ARBA00023136"/>
    </source>
</evidence>
<feature type="transmembrane region" description="Helical" evidence="7">
    <location>
        <begin position="242"/>
        <end position="262"/>
    </location>
</feature>
<evidence type="ECO:0000256" key="3">
    <source>
        <dbReference type="ARBA" id="ARBA00022448"/>
    </source>
</evidence>
<comment type="subcellular location">
    <subcellularLocation>
        <location evidence="1">Membrane</location>
        <topology evidence="1">Multi-pass membrane protein</topology>
    </subcellularLocation>
</comment>
<dbReference type="InterPro" id="IPR002259">
    <property type="entry name" value="Eqnu_transpt"/>
</dbReference>
<keyword evidence="5 7" id="KW-1133">Transmembrane helix</keyword>
<dbReference type="Proteomes" id="UP000298061">
    <property type="component" value="Unassembled WGS sequence"/>
</dbReference>
<sequence>MHERHRPATDTSIDAHYKTIPQAPEDDEGVIPSAAIEEPLDIEDADEASLAGIQHAHPPPVPSRIRWIHFLLGCAVLLPWNVMITATPYFISRLEGSPLRSTFSSWLSTSFTFANFFVLAYATTTAKKASSAKRVWWSTLCLAFLTFLLTLSTYVHLPTGVFFAFVLLNGIAQATAGSFLQTSVVAIASLFGPGVMQAVMSGQAAVAIVVSSVQVVSAATSLHASGELGIANDGLAEEKSAWAFFGLSTIFLVVCAGANVLLTRTPEYQAIVAPLDQSWTRRLSGEFNEPLVSQEVPATLADTKSQILRIARKNALYEFAVAYVFVVTLSVFPPLTISVQPTNPTIHPLLFSSVHFLVFNIGDFTGRYLCSIPRLLIWSAKRLAMLSAARTLFIPLFLACNITRDPSLPSTPPLINSDLLFMLTMLLFGLGNGYVSSLCMMAAGSLEHNPRLKGWKEDVDIAATVASFFLVGGLVTGSMMSFAVRAAVCGCNPFRT</sequence>
<gene>
    <name evidence="8" type="ORF">EWM64_g5798</name>
</gene>
<dbReference type="SUPFAM" id="SSF103473">
    <property type="entry name" value="MFS general substrate transporter"/>
    <property type="match status" value="1"/>
</dbReference>
<dbReference type="PIRSF" id="PIRSF016379">
    <property type="entry name" value="ENT"/>
    <property type="match status" value="1"/>
</dbReference>
<dbReference type="AlphaFoldDB" id="A0A4Y9ZUD9"/>
<keyword evidence="9" id="KW-1185">Reference proteome</keyword>
<keyword evidence="3" id="KW-0813">Transport</keyword>
<comment type="similarity">
    <text evidence="2">Belongs to the SLC29A/ENT transporter (TC 2.A.57) family.</text>
</comment>
<feature type="transmembrane region" description="Helical" evidence="7">
    <location>
        <begin position="349"/>
        <end position="370"/>
    </location>
</feature>
<comment type="caution">
    <text evidence="8">The sequence shown here is derived from an EMBL/GenBank/DDBJ whole genome shotgun (WGS) entry which is preliminary data.</text>
</comment>
<name>A0A4Y9ZUD9_9AGAM</name>
<evidence type="ECO:0000256" key="7">
    <source>
        <dbReference type="SAM" id="Phobius"/>
    </source>
</evidence>
<dbReference type="GO" id="GO:0015205">
    <property type="term" value="F:nucleobase transmembrane transporter activity"/>
    <property type="evidence" value="ECO:0007669"/>
    <property type="project" value="TreeGrafter"/>
</dbReference>
<protein>
    <recommendedName>
        <fullName evidence="10">Nucleoside transporter</fullName>
    </recommendedName>
</protein>
<evidence type="ECO:0000313" key="9">
    <source>
        <dbReference type="Proteomes" id="UP000298061"/>
    </source>
</evidence>
<feature type="transmembrane region" description="Helical" evidence="7">
    <location>
        <begin position="419"/>
        <end position="440"/>
    </location>
</feature>